<comment type="similarity">
    <text evidence="9">Belongs to the glycosyltransferase 8 family. Glycogenin subfamily.</text>
</comment>
<gene>
    <name evidence="15" type="primary">GLG1</name>
    <name evidence="15" type="ORF">AWJ20_3597</name>
</gene>
<dbReference type="Proteomes" id="UP000189580">
    <property type="component" value="Chromosome b"/>
</dbReference>
<evidence type="ECO:0000256" key="3">
    <source>
        <dbReference type="ARBA" id="ARBA00022490"/>
    </source>
</evidence>
<dbReference type="CDD" id="cd02537">
    <property type="entry name" value="GT8_Glycogenin"/>
    <property type="match status" value="1"/>
</dbReference>
<evidence type="ECO:0000256" key="7">
    <source>
        <dbReference type="ARBA" id="ARBA00023180"/>
    </source>
</evidence>
<dbReference type="OrthoDB" id="2014201at2759"/>
<evidence type="ECO:0000256" key="9">
    <source>
        <dbReference type="ARBA" id="ARBA00038162"/>
    </source>
</evidence>
<feature type="compositionally biased region" description="Basic residues" evidence="14">
    <location>
        <begin position="405"/>
        <end position="415"/>
    </location>
</feature>
<feature type="compositionally biased region" description="Polar residues" evidence="14">
    <location>
        <begin position="506"/>
        <end position="519"/>
    </location>
</feature>
<dbReference type="SUPFAM" id="SSF53448">
    <property type="entry name" value="Nucleotide-diphospho-sugar transferases"/>
    <property type="match status" value="1"/>
</dbReference>
<dbReference type="InterPro" id="IPR002495">
    <property type="entry name" value="Glyco_trans_8"/>
</dbReference>
<accession>A0A161HI69</accession>
<evidence type="ECO:0000256" key="12">
    <source>
        <dbReference type="ARBA" id="ARBA00052293"/>
    </source>
</evidence>
<feature type="region of interest" description="Disordered" evidence="14">
    <location>
        <begin position="336"/>
        <end position="613"/>
    </location>
</feature>
<feature type="region of interest" description="Disordered" evidence="14">
    <location>
        <begin position="274"/>
        <end position="297"/>
    </location>
</feature>
<feature type="compositionally biased region" description="Basic residues" evidence="14">
    <location>
        <begin position="559"/>
        <end position="569"/>
    </location>
</feature>
<dbReference type="InterPro" id="IPR029044">
    <property type="entry name" value="Nucleotide-diphossugar_trans"/>
</dbReference>
<keyword evidence="6" id="KW-0320">Glycogen biosynthesis</keyword>
<sequence>MSFAFLTLLYSDDYLPGALVLARSLIGVGSVLPRGILITNQVTEFARSELAKVYDHIIPVDPIVADDQTFGFQLLARPELANAYTKIHVWNQTQFSKIVFLDADTLVLKNVDDLFSDRWLDHNDDQCLDRISAAPDIGWPDIFNSGVFVACPNKSTFENLQTRALDTSGKYSFDGGDQGLLNQYFTENSKWNRLPFIYNVTPSTSYQYLPAYSYYHSQVSIVHFIGSTKPWQGDAPGNRDMAFKWRSIYRQHYGEKLLGLPVSVTTLQKEVGTESLTIKPESEPLPKDPKTLAEEAAATDATANAASAAAAALERLRITSLKAKTFAPAVDRWDATKFTPPIDSKPEASNLNITNYDNEWDKPKPSSKDEGFRFPKFGEPTSKLWTTPQPPVERVYPEDLPPAKPKSKPASRKKGAQSFSERLKGYGSSFKWSHKGDEIDEDEDEDEDDNEEQESDENSGFQFPKLGKAVVRLPWETEDRPKVERVYPEDLPPPAHDNVGSRYKKQFSSQAQLNQSSEVVTGLEEYSSSLAAHHDRKGGHSDHKAPTKSSLKAQPKSPSKPHHGHHKHGQSSVPALTPSAARTFVLKPILKHPKTPIEGVPEYKDGESEGKTD</sequence>
<proteinExistence type="inferred from homology"/>
<evidence type="ECO:0000256" key="14">
    <source>
        <dbReference type="SAM" id="MobiDB-lite"/>
    </source>
</evidence>
<dbReference type="PANTHER" id="PTHR11183">
    <property type="entry name" value="GLYCOGENIN SUBFAMILY MEMBER"/>
    <property type="match status" value="1"/>
</dbReference>
<keyword evidence="3" id="KW-0963">Cytoplasm</keyword>
<dbReference type="GeneID" id="30035636"/>
<comment type="catalytic activity">
    <reaction evidence="11">
        <text>[1,4-alpha-D-glucosyl](n)-L-tyrosyl-[glycogenin] + UDP-alpha-D-glucose = [1,4-alpha-D-glucosyl](n+1)-L-tyrosyl-[glycogenin] + UDP + H(+)</text>
        <dbReference type="Rhea" id="RHEA:56560"/>
        <dbReference type="Rhea" id="RHEA-COMP:14606"/>
        <dbReference type="Rhea" id="RHEA-COMP:14607"/>
        <dbReference type="ChEBI" id="CHEBI:15378"/>
        <dbReference type="ChEBI" id="CHEBI:58223"/>
        <dbReference type="ChEBI" id="CHEBI:58885"/>
        <dbReference type="ChEBI" id="CHEBI:140574"/>
        <dbReference type="EC" id="2.4.1.186"/>
    </reaction>
</comment>
<evidence type="ECO:0000256" key="13">
    <source>
        <dbReference type="ARBA" id="ARBA00057883"/>
    </source>
</evidence>
<evidence type="ECO:0000313" key="15">
    <source>
        <dbReference type="EMBL" id="ANB15950.1"/>
    </source>
</evidence>
<protein>
    <recommendedName>
        <fullName evidence="10">glycogenin glucosyltransferase</fullName>
        <ecNumber evidence="10">2.4.1.186</ecNumber>
    </recommendedName>
</protein>
<evidence type="ECO:0000313" key="16">
    <source>
        <dbReference type="Proteomes" id="UP000189580"/>
    </source>
</evidence>
<feature type="compositionally biased region" description="Basic and acidic residues" evidence="14">
    <location>
        <begin position="359"/>
        <end position="373"/>
    </location>
</feature>
<dbReference type="RefSeq" id="XP_018738427.1">
    <property type="nucleotide sequence ID" value="XM_018880625.1"/>
</dbReference>
<feature type="compositionally biased region" description="Basic and acidic residues" evidence="14">
    <location>
        <begin position="280"/>
        <end position="293"/>
    </location>
</feature>
<organism evidence="15 16">
    <name type="scientific">Sugiyamaella lignohabitans</name>
    <dbReference type="NCBI Taxonomy" id="796027"/>
    <lineage>
        <taxon>Eukaryota</taxon>
        <taxon>Fungi</taxon>
        <taxon>Dikarya</taxon>
        <taxon>Ascomycota</taxon>
        <taxon>Saccharomycotina</taxon>
        <taxon>Dipodascomycetes</taxon>
        <taxon>Dipodascales</taxon>
        <taxon>Trichomonascaceae</taxon>
        <taxon>Sugiyamaella</taxon>
    </lineage>
</organism>
<dbReference type="EMBL" id="CP014503">
    <property type="protein sequence ID" value="ANB15950.1"/>
    <property type="molecule type" value="Genomic_DNA"/>
</dbReference>
<dbReference type="KEGG" id="slb:AWJ20_3597"/>
<dbReference type="GO" id="GO:0005737">
    <property type="term" value="C:cytoplasm"/>
    <property type="evidence" value="ECO:0007669"/>
    <property type="project" value="UniProtKB-SubCell"/>
</dbReference>
<dbReference type="Pfam" id="PF01501">
    <property type="entry name" value="Glyco_transf_8"/>
    <property type="match status" value="1"/>
</dbReference>
<reference evidence="15 16" key="1">
    <citation type="submission" date="2016-02" db="EMBL/GenBank/DDBJ databases">
        <title>Complete genome sequence and transcriptome regulation of the pentose utilising yeast Sugiyamaella lignohabitans.</title>
        <authorList>
            <person name="Bellasio M."/>
            <person name="Peymann A."/>
            <person name="Valli M."/>
            <person name="Sipitzky M."/>
            <person name="Graf A."/>
            <person name="Sauer M."/>
            <person name="Marx H."/>
            <person name="Mattanovich D."/>
        </authorList>
    </citation>
    <scope>NUCLEOTIDE SEQUENCE [LARGE SCALE GENOMIC DNA]</scope>
    <source>
        <strain evidence="15 16">CBS 10342</strain>
    </source>
</reference>
<feature type="compositionally biased region" description="Polar residues" evidence="14">
    <location>
        <begin position="347"/>
        <end position="357"/>
    </location>
</feature>
<feature type="compositionally biased region" description="Basic and acidic residues" evidence="14">
    <location>
        <begin position="475"/>
        <end position="488"/>
    </location>
</feature>
<dbReference type="EC" id="2.4.1.186" evidence="10"/>
<dbReference type="Gene3D" id="3.90.550.10">
    <property type="entry name" value="Spore Coat Polysaccharide Biosynthesis Protein SpsA, Chain A"/>
    <property type="match status" value="1"/>
</dbReference>
<evidence type="ECO:0000256" key="10">
    <source>
        <dbReference type="ARBA" id="ARBA00038934"/>
    </source>
</evidence>
<comment type="catalytic activity">
    <reaction evidence="12">
        <text>L-tyrosyl-[glycogenin] + UDP-alpha-D-glucose = alpha-D-glucosyl-L-tyrosyl-[glycogenin] + UDP + H(+)</text>
        <dbReference type="Rhea" id="RHEA:23360"/>
        <dbReference type="Rhea" id="RHEA-COMP:14604"/>
        <dbReference type="Rhea" id="RHEA-COMP:14605"/>
        <dbReference type="ChEBI" id="CHEBI:15378"/>
        <dbReference type="ChEBI" id="CHEBI:46858"/>
        <dbReference type="ChEBI" id="CHEBI:58223"/>
        <dbReference type="ChEBI" id="CHEBI:58885"/>
        <dbReference type="ChEBI" id="CHEBI:140573"/>
        <dbReference type="EC" id="2.4.1.186"/>
    </reaction>
</comment>
<keyword evidence="4 15" id="KW-0808">Transferase</keyword>
<comment type="cofactor">
    <cofactor evidence="1">
        <name>Mn(2+)</name>
        <dbReference type="ChEBI" id="CHEBI:29035"/>
    </cofactor>
</comment>
<evidence type="ECO:0000256" key="6">
    <source>
        <dbReference type="ARBA" id="ARBA00023056"/>
    </source>
</evidence>
<evidence type="ECO:0000256" key="2">
    <source>
        <dbReference type="ARBA" id="ARBA00004496"/>
    </source>
</evidence>
<evidence type="ECO:0000256" key="8">
    <source>
        <dbReference type="ARBA" id="ARBA00023211"/>
    </source>
</evidence>
<evidence type="ECO:0000256" key="5">
    <source>
        <dbReference type="ARBA" id="ARBA00022723"/>
    </source>
</evidence>
<comment type="subcellular location">
    <subcellularLocation>
        <location evidence="2">Cytoplasm</location>
    </subcellularLocation>
</comment>
<name>A0A161HI69_9ASCO</name>
<feature type="compositionally biased region" description="Basic and acidic residues" evidence="14">
    <location>
        <begin position="601"/>
        <end position="613"/>
    </location>
</feature>
<dbReference type="GO" id="GO:0005978">
    <property type="term" value="P:glycogen biosynthetic process"/>
    <property type="evidence" value="ECO:0007669"/>
    <property type="project" value="UniProtKB-KW"/>
</dbReference>
<evidence type="ECO:0000256" key="1">
    <source>
        <dbReference type="ARBA" id="ARBA00001936"/>
    </source>
</evidence>
<keyword evidence="16" id="KW-1185">Reference proteome</keyword>
<dbReference type="AlphaFoldDB" id="A0A161HI69"/>
<evidence type="ECO:0000256" key="4">
    <source>
        <dbReference type="ARBA" id="ARBA00022679"/>
    </source>
</evidence>
<keyword evidence="5" id="KW-0479">Metal-binding</keyword>
<dbReference type="GO" id="GO:0008466">
    <property type="term" value="F:glycogenin glucosyltransferase activity"/>
    <property type="evidence" value="ECO:0007669"/>
    <property type="project" value="UniProtKB-EC"/>
</dbReference>
<feature type="compositionally biased region" description="Acidic residues" evidence="14">
    <location>
        <begin position="438"/>
        <end position="457"/>
    </location>
</feature>
<evidence type="ECO:0000256" key="11">
    <source>
        <dbReference type="ARBA" id="ARBA00050886"/>
    </source>
</evidence>
<dbReference type="FunFam" id="3.90.550.10:FF:000092">
    <property type="entry name" value="Glycogenin 2"/>
    <property type="match status" value="1"/>
</dbReference>
<dbReference type="GO" id="GO:0046872">
    <property type="term" value="F:metal ion binding"/>
    <property type="evidence" value="ECO:0007669"/>
    <property type="project" value="UniProtKB-KW"/>
</dbReference>
<dbReference type="InterPro" id="IPR050587">
    <property type="entry name" value="GNT1/Glycosyltrans_8"/>
</dbReference>
<keyword evidence="7" id="KW-0325">Glycoprotein</keyword>
<keyword evidence="8" id="KW-0464">Manganese</keyword>
<comment type="function">
    <text evidence="13">Self-glucosylating initiator of glycogen synthesis. It catalyzes the formation of a short alpha (1,4)-glucosyl chain covalently attached via a glucose 1-O-tyrosyl linkage to internal tyrosine residues and these chains act as primers for the elongation reaction catalyzed by glycogen synthase.</text>
</comment>